<dbReference type="InterPro" id="IPR006680">
    <property type="entry name" value="Amidohydro-rel"/>
</dbReference>
<organism evidence="2 3">
    <name type="scientific">Thermodesulforhabdus norvegica</name>
    <dbReference type="NCBI Taxonomy" id="39841"/>
    <lineage>
        <taxon>Bacteria</taxon>
        <taxon>Pseudomonadati</taxon>
        <taxon>Thermodesulfobacteriota</taxon>
        <taxon>Syntrophobacteria</taxon>
        <taxon>Syntrophobacterales</taxon>
        <taxon>Thermodesulforhabdaceae</taxon>
        <taxon>Thermodesulforhabdus</taxon>
    </lineage>
</organism>
<dbReference type="AlphaFoldDB" id="A0A1I4SCV8"/>
<dbReference type="InterPro" id="IPR032466">
    <property type="entry name" value="Metal_Hydrolase"/>
</dbReference>
<dbReference type="RefSeq" id="WP_093393793.1">
    <property type="nucleotide sequence ID" value="NZ_FOUU01000002.1"/>
</dbReference>
<name>A0A1I4SCV8_9BACT</name>
<reference evidence="2 3" key="1">
    <citation type="submission" date="2016-10" db="EMBL/GenBank/DDBJ databases">
        <authorList>
            <person name="de Groot N.N."/>
        </authorList>
    </citation>
    <scope>NUCLEOTIDE SEQUENCE [LARGE SCALE GENOMIC DNA]</scope>
    <source>
        <strain evidence="2 3">DSM 9990</strain>
    </source>
</reference>
<dbReference type="Proteomes" id="UP000199611">
    <property type="component" value="Unassembled WGS sequence"/>
</dbReference>
<evidence type="ECO:0000313" key="3">
    <source>
        <dbReference type="Proteomes" id="UP000199611"/>
    </source>
</evidence>
<keyword evidence="2" id="KW-0378">Hydrolase</keyword>
<dbReference type="STRING" id="39841.SAMN05660836_00895"/>
<sequence>MKAIDSHVHCGLVGSSGIGEPDQSFEAYYGLVKGCGIDGAVFFPPVIEVYNRYDPYFTDSSEWQGRRNAAHDYLLSLTGNLDFKVFPYLFVWNDYAYERLSEGFYGVKWHRHSGEPRYNYDDPRCLRFIQEVRLRRMPVVLEEEFHNTVRFVKDLAPGVTVIIPHCGMLNGGYERIKAEGLWELENVYADTALAPSWIIEDFISRYGPEKLLFGSDFPFGDPVGELRKVTGLKVDDGVKLMICRENILRILERVRKEGS</sequence>
<evidence type="ECO:0000313" key="2">
    <source>
        <dbReference type="EMBL" id="SFM62346.1"/>
    </source>
</evidence>
<gene>
    <name evidence="2" type="ORF">SAMN05660836_00895</name>
</gene>
<accession>A0A1I4SCV8</accession>
<dbReference type="GO" id="GO:0016787">
    <property type="term" value="F:hydrolase activity"/>
    <property type="evidence" value="ECO:0007669"/>
    <property type="project" value="UniProtKB-KW"/>
</dbReference>
<dbReference type="Pfam" id="PF04909">
    <property type="entry name" value="Amidohydro_2"/>
    <property type="match status" value="1"/>
</dbReference>
<dbReference type="Gene3D" id="3.20.20.140">
    <property type="entry name" value="Metal-dependent hydrolases"/>
    <property type="match status" value="1"/>
</dbReference>
<dbReference type="SUPFAM" id="SSF51556">
    <property type="entry name" value="Metallo-dependent hydrolases"/>
    <property type="match status" value="1"/>
</dbReference>
<dbReference type="OrthoDB" id="1407586at2"/>
<proteinExistence type="predicted"/>
<protein>
    <submittedName>
        <fullName evidence="2">Amidohydrolase</fullName>
    </submittedName>
</protein>
<keyword evidence="3" id="KW-1185">Reference proteome</keyword>
<dbReference type="EMBL" id="FOUU01000002">
    <property type="protein sequence ID" value="SFM62346.1"/>
    <property type="molecule type" value="Genomic_DNA"/>
</dbReference>
<evidence type="ECO:0000259" key="1">
    <source>
        <dbReference type="Pfam" id="PF04909"/>
    </source>
</evidence>
<feature type="domain" description="Amidohydrolase-related" evidence="1">
    <location>
        <begin position="154"/>
        <end position="251"/>
    </location>
</feature>